<dbReference type="InParanoid" id="A0A6P8I6I3"/>
<dbReference type="Proteomes" id="UP000515163">
    <property type="component" value="Unplaced"/>
</dbReference>
<dbReference type="KEGG" id="aten:116296715"/>
<evidence type="ECO:0000313" key="4">
    <source>
        <dbReference type="RefSeq" id="XP_031560642.1"/>
    </source>
</evidence>
<evidence type="ECO:0000256" key="2">
    <source>
        <dbReference type="SAM" id="MobiDB-lite"/>
    </source>
</evidence>
<dbReference type="PANTHER" id="PTHR31516">
    <property type="entry name" value="STABILIZER OF AXONEMAL MICROTUBULES 2"/>
    <property type="match status" value="1"/>
</dbReference>
<dbReference type="GO" id="GO:0008017">
    <property type="term" value="F:microtubule binding"/>
    <property type="evidence" value="ECO:0007669"/>
    <property type="project" value="InterPro"/>
</dbReference>
<feature type="compositionally biased region" description="Polar residues" evidence="2">
    <location>
        <begin position="155"/>
        <end position="171"/>
    </location>
</feature>
<dbReference type="GO" id="GO:0005856">
    <property type="term" value="C:cytoskeleton"/>
    <property type="evidence" value="ECO:0007669"/>
    <property type="project" value="TreeGrafter"/>
</dbReference>
<dbReference type="RefSeq" id="XP_031560642.1">
    <property type="nucleotide sequence ID" value="XM_031704782.1"/>
</dbReference>
<reference evidence="4" key="1">
    <citation type="submission" date="2025-08" db="UniProtKB">
        <authorList>
            <consortium name="RefSeq"/>
        </authorList>
    </citation>
    <scope>IDENTIFICATION</scope>
    <source>
        <tissue evidence="4">Tentacle</tissue>
    </source>
</reference>
<feature type="compositionally biased region" description="Polar residues" evidence="2">
    <location>
        <begin position="261"/>
        <end position="270"/>
    </location>
</feature>
<feature type="region of interest" description="Disordered" evidence="2">
    <location>
        <begin position="239"/>
        <end position="270"/>
    </location>
</feature>
<dbReference type="OrthoDB" id="9973968at2759"/>
<evidence type="ECO:0000313" key="3">
    <source>
        <dbReference type="Proteomes" id="UP000515163"/>
    </source>
</evidence>
<comment type="similarity">
    <text evidence="1">Belongs to the FAM154 family.</text>
</comment>
<dbReference type="GeneID" id="116296715"/>
<keyword evidence="3" id="KW-1185">Reference proteome</keyword>
<name>A0A6P8I6I3_ACTTE</name>
<evidence type="ECO:0000256" key="1">
    <source>
        <dbReference type="ARBA" id="ARBA00008738"/>
    </source>
</evidence>
<accession>A0A6P8I6I3</accession>
<dbReference type="PANTHER" id="PTHR31516:SF18">
    <property type="entry name" value="TRANSLATION INITIATION FACTOR IF-2"/>
    <property type="match status" value="1"/>
</dbReference>
<sequence length="521" mass="59803">MVLSREYSAATKQLLNDKGLKCVCELCDCGQYHRHDGCTKNIHKMHQVFKRPGMGHVATDYQATYKPHDNTQQRHLKRPLPKLRNPNPPPMDFRTEQRMEFIKREIPGTKPCKMVESYIQPEGKVEGLTVYNEEFINRGPATVPKITRPQTVITQKESKFQSQTTHNSTFTPKKRIPQPTYGEVPSFTGSILFPDPKADMKTTNQEVYKGKYVKVADLCRPAEDQVTIGIEGDHFYGTTHRDTYKTPEMEGRQEARKKQSQLKANQRAKFQSDTQFKSDFPGYGGKMPEPTKPIPPPPETVNLAMNNNRHFLTTNNDFYKIVWDPKTIGKTKILKPDAGTYSKPLAKMETKTQAMRDFTQKEPVKMPQIRPPTRTEPSKSKFHDETAYKSQFKHYRSVPFQRYGDLHESAFYLKPVTKFYQDGSVTMQDFQGATGGKPSTPHLPIQKLHVKGGDILCQTTYNSDYVRKAKEQCSYLQWVQERETQKKAAKITTHKTTEPQTIEKALEQKNQEKSAVMVGNK</sequence>
<feature type="compositionally biased region" description="Basic and acidic residues" evidence="2">
    <location>
        <begin position="239"/>
        <end position="257"/>
    </location>
</feature>
<dbReference type="InterPro" id="IPR033336">
    <property type="entry name" value="SAXO1/2"/>
</dbReference>
<dbReference type="AlphaFoldDB" id="A0A6P8I6I3"/>
<feature type="region of interest" description="Disordered" evidence="2">
    <location>
        <begin position="67"/>
        <end position="93"/>
    </location>
</feature>
<gene>
    <name evidence="4" type="primary">LOC116296715</name>
</gene>
<protein>
    <submittedName>
        <fullName evidence="4">Stabilizer of axonemal microtubules 1-like</fullName>
    </submittedName>
</protein>
<feature type="region of interest" description="Disordered" evidence="2">
    <location>
        <begin position="155"/>
        <end position="183"/>
    </location>
</feature>
<proteinExistence type="inferred from homology"/>
<organism evidence="3 4">
    <name type="scientific">Actinia tenebrosa</name>
    <name type="common">Australian red waratah sea anemone</name>
    <dbReference type="NCBI Taxonomy" id="6105"/>
    <lineage>
        <taxon>Eukaryota</taxon>
        <taxon>Metazoa</taxon>
        <taxon>Cnidaria</taxon>
        <taxon>Anthozoa</taxon>
        <taxon>Hexacorallia</taxon>
        <taxon>Actiniaria</taxon>
        <taxon>Actiniidae</taxon>
        <taxon>Actinia</taxon>
    </lineage>
</organism>